<accession>A0A835PWE0</accession>
<dbReference type="AlphaFoldDB" id="A0A835PWE0"/>
<dbReference type="Proteomes" id="UP000639772">
    <property type="component" value="Chromosome 12"/>
</dbReference>
<name>A0A835PWE0_VANPL</name>
<dbReference type="EMBL" id="JADCNM010000012">
    <property type="protein sequence ID" value="KAG0460198.1"/>
    <property type="molecule type" value="Genomic_DNA"/>
</dbReference>
<proteinExistence type="predicted"/>
<reference evidence="1 2" key="1">
    <citation type="journal article" date="2020" name="Nat. Food">
        <title>A phased Vanilla planifolia genome enables genetic improvement of flavour and production.</title>
        <authorList>
            <person name="Hasing T."/>
            <person name="Tang H."/>
            <person name="Brym M."/>
            <person name="Khazi F."/>
            <person name="Huang T."/>
            <person name="Chambers A.H."/>
        </authorList>
    </citation>
    <scope>NUCLEOTIDE SEQUENCE [LARGE SCALE GENOMIC DNA]</scope>
    <source>
        <tissue evidence="1">Leaf</tissue>
    </source>
</reference>
<sequence>MHTNSRCNEASSDYQVGLIYQHPPTSEYPVRVLKVANDNFYKRLGRHILECCQLGDSQISKTSGCSRLQQPEIQFLQGFSCSNSAQVNHLVEKVPSCQGTFNVNQITKSTPCEMPLMLLPDSWVSTSKAVREDLIKQDKSFPGCDPWAVLVQKAKFSEHSSRDVVKKGEFLRLKFLNNRIQFLQDQTAKMVDQKPLKRKFKATFALQDRGIG</sequence>
<evidence type="ECO:0000313" key="2">
    <source>
        <dbReference type="Proteomes" id="UP000639772"/>
    </source>
</evidence>
<comment type="caution">
    <text evidence="1">The sequence shown here is derived from an EMBL/GenBank/DDBJ whole genome shotgun (WGS) entry which is preliminary data.</text>
</comment>
<gene>
    <name evidence="1" type="ORF">HPP92_023326</name>
</gene>
<evidence type="ECO:0000313" key="1">
    <source>
        <dbReference type="EMBL" id="KAG0460198.1"/>
    </source>
</evidence>
<organism evidence="1 2">
    <name type="scientific">Vanilla planifolia</name>
    <name type="common">Vanilla</name>
    <dbReference type="NCBI Taxonomy" id="51239"/>
    <lineage>
        <taxon>Eukaryota</taxon>
        <taxon>Viridiplantae</taxon>
        <taxon>Streptophyta</taxon>
        <taxon>Embryophyta</taxon>
        <taxon>Tracheophyta</taxon>
        <taxon>Spermatophyta</taxon>
        <taxon>Magnoliopsida</taxon>
        <taxon>Liliopsida</taxon>
        <taxon>Asparagales</taxon>
        <taxon>Orchidaceae</taxon>
        <taxon>Vanilloideae</taxon>
        <taxon>Vanilleae</taxon>
        <taxon>Vanilla</taxon>
    </lineage>
</organism>
<protein>
    <submittedName>
        <fullName evidence="1">Uncharacterized protein</fullName>
    </submittedName>
</protein>